<dbReference type="InterPro" id="IPR000719">
    <property type="entry name" value="Prot_kinase_dom"/>
</dbReference>
<sequence length="405" mass="46894">MSARLALTLPFLLAVPASVYVLRHVRIIQLESLRERIVWTFRSWRANYPVPLDMDRWKIVETEDGDEEFWEDVRVKIRTWEFLAPFFASRGYLLYQSDPSNISSVYPAPTTDTRPHFESKFPYARRVYTEDRENEFAMAPRVWAARDTLGRDVVIRLISGRIPSDELKIFQRLNTPEVRADPRNHSIYALDYVCFDGLTFVVMPMWGDAFSPDFHTVREIMHFTDAFLEGLDFLHEHRIAHCDLLPQNTGMNVLYVSYAAYVTGLRDPSVSHYAIFDFGWSLIYPYDTVLEDVEVLGHCRFPIRGLPTPSGPCNPFAFDVISLGIMLQRWVRHIEGIVPDIGPFFDSMVDSDTTQRFTARQALLHFRNIYSRLSLSQLNSLVTGQFWDEGHVQTKTSLCNGNMNT</sequence>
<dbReference type="OrthoDB" id="3224178at2759"/>
<evidence type="ECO:0000313" key="4">
    <source>
        <dbReference type="Proteomes" id="UP000308652"/>
    </source>
</evidence>
<dbReference type="Gene3D" id="1.10.510.10">
    <property type="entry name" value="Transferase(Phosphotransferase) domain 1"/>
    <property type="match status" value="1"/>
</dbReference>
<reference evidence="3 4" key="1">
    <citation type="journal article" date="2019" name="Nat. Ecol. Evol.">
        <title>Megaphylogeny resolves global patterns of mushroom evolution.</title>
        <authorList>
            <person name="Varga T."/>
            <person name="Krizsan K."/>
            <person name="Foldi C."/>
            <person name="Dima B."/>
            <person name="Sanchez-Garcia M."/>
            <person name="Sanchez-Ramirez S."/>
            <person name="Szollosi G.J."/>
            <person name="Szarkandi J.G."/>
            <person name="Papp V."/>
            <person name="Albert L."/>
            <person name="Andreopoulos W."/>
            <person name="Angelini C."/>
            <person name="Antonin V."/>
            <person name="Barry K.W."/>
            <person name="Bougher N.L."/>
            <person name="Buchanan P."/>
            <person name="Buyck B."/>
            <person name="Bense V."/>
            <person name="Catcheside P."/>
            <person name="Chovatia M."/>
            <person name="Cooper J."/>
            <person name="Damon W."/>
            <person name="Desjardin D."/>
            <person name="Finy P."/>
            <person name="Geml J."/>
            <person name="Haridas S."/>
            <person name="Hughes K."/>
            <person name="Justo A."/>
            <person name="Karasinski D."/>
            <person name="Kautmanova I."/>
            <person name="Kiss B."/>
            <person name="Kocsube S."/>
            <person name="Kotiranta H."/>
            <person name="LaButti K.M."/>
            <person name="Lechner B.E."/>
            <person name="Liimatainen K."/>
            <person name="Lipzen A."/>
            <person name="Lukacs Z."/>
            <person name="Mihaltcheva S."/>
            <person name="Morgado L.N."/>
            <person name="Niskanen T."/>
            <person name="Noordeloos M.E."/>
            <person name="Ohm R.A."/>
            <person name="Ortiz-Santana B."/>
            <person name="Ovrebo C."/>
            <person name="Racz N."/>
            <person name="Riley R."/>
            <person name="Savchenko A."/>
            <person name="Shiryaev A."/>
            <person name="Soop K."/>
            <person name="Spirin V."/>
            <person name="Szebenyi C."/>
            <person name="Tomsovsky M."/>
            <person name="Tulloss R.E."/>
            <person name="Uehling J."/>
            <person name="Grigoriev I.V."/>
            <person name="Vagvolgyi C."/>
            <person name="Papp T."/>
            <person name="Martin F.M."/>
            <person name="Miettinen O."/>
            <person name="Hibbett D.S."/>
            <person name="Nagy L.G."/>
        </authorList>
    </citation>
    <scope>NUCLEOTIDE SEQUENCE [LARGE SCALE GENOMIC DNA]</scope>
    <source>
        <strain evidence="3 4">CBS 166.37</strain>
    </source>
</reference>
<dbReference type="AlphaFoldDB" id="A0A5C3LF97"/>
<evidence type="ECO:0000313" key="3">
    <source>
        <dbReference type="EMBL" id="TFK31819.1"/>
    </source>
</evidence>
<dbReference type="GO" id="GO:0005524">
    <property type="term" value="F:ATP binding"/>
    <property type="evidence" value="ECO:0007669"/>
    <property type="project" value="InterPro"/>
</dbReference>
<dbReference type="Proteomes" id="UP000308652">
    <property type="component" value="Unassembled WGS sequence"/>
</dbReference>
<feature type="domain" description="Protein kinase" evidence="2">
    <location>
        <begin position="91"/>
        <end position="405"/>
    </location>
</feature>
<keyword evidence="4" id="KW-1185">Reference proteome</keyword>
<dbReference type="PROSITE" id="PS50011">
    <property type="entry name" value="PROTEIN_KINASE_DOM"/>
    <property type="match status" value="1"/>
</dbReference>
<dbReference type="GO" id="GO:0004672">
    <property type="term" value="F:protein kinase activity"/>
    <property type="evidence" value="ECO:0007669"/>
    <property type="project" value="InterPro"/>
</dbReference>
<evidence type="ECO:0000259" key="2">
    <source>
        <dbReference type="PROSITE" id="PS50011"/>
    </source>
</evidence>
<evidence type="ECO:0000256" key="1">
    <source>
        <dbReference type="SAM" id="SignalP"/>
    </source>
</evidence>
<dbReference type="InterPro" id="IPR011009">
    <property type="entry name" value="Kinase-like_dom_sf"/>
</dbReference>
<dbReference type="EMBL" id="ML213704">
    <property type="protein sequence ID" value="TFK31819.1"/>
    <property type="molecule type" value="Genomic_DNA"/>
</dbReference>
<keyword evidence="1" id="KW-0732">Signal</keyword>
<dbReference type="SUPFAM" id="SSF56112">
    <property type="entry name" value="Protein kinase-like (PK-like)"/>
    <property type="match status" value="1"/>
</dbReference>
<proteinExistence type="predicted"/>
<accession>A0A5C3LF97</accession>
<feature type="chain" id="PRO_5022820453" description="Protein kinase domain-containing protein" evidence="1">
    <location>
        <begin position="22"/>
        <end position="405"/>
    </location>
</feature>
<protein>
    <recommendedName>
        <fullName evidence="2">Protein kinase domain-containing protein</fullName>
    </recommendedName>
</protein>
<feature type="signal peptide" evidence="1">
    <location>
        <begin position="1"/>
        <end position="21"/>
    </location>
</feature>
<organism evidence="3 4">
    <name type="scientific">Crucibulum laeve</name>
    <dbReference type="NCBI Taxonomy" id="68775"/>
    <lineage>
        <taxon>Eukaryota</taxon>
        <taxon>Fungi</taxon>
        <taxon>Dikarya</taxon>
        <taxon>Basidiomycota</taxon>
        <taxon>Agaricomycotina</taxon>
        <taxon>Agaricomycetes</taxon>
        <taxon>Agaricomycetidae</taxon>
        <taxon>Agaricales</taxon>
        <taxon>Agaricineae</taxon>
        <taxon>Nidulariaceae</taxon>
        <taxon>Crucibulum</taxon>
    </lineage>
</organism>
<name>A0A5C3LF97_9AGAR</name>
<gene>
    <name evidence="3" type="ORF">BDQ12DRAFT_639562</name>
</gene>